<evidence type="ECO:0000313" key="1">
    <source>
        <dbReference type="EMBL" id="MBI6629708.1"/>
    </source>
</evidence>
<reference evidence="1" key="1">
    <citation type="submission" date="2020-12" db="EMBL/GenBank/DDBJ databases">
        <title>Pontibaca salina gen. nov., sp. nov., isolated from marine sediment.</title>
        <authorList>
            <person name="Bo J."/>
            <person name="Wang S."/>
            <person name="Song X."/>
            <person name="Du Z."/>
        </authorList>
    </citation>
    <scope>NUCLEOTIDE SEQUENCE</scope>
    <source>
        <strain evidence="1">S1109L</strain>
    </source>
</reference>
<evidence type="ECO:0000313" key="2">
    <source>
        <dbReference type="Proteomes" id="UP000613255"/>
    </source>
</evidence>
<gene>
    <name evidence="1" type="ORF">JAO82_07390</name>
</gene>
<name>A0A934HT26_9RHOB</name>
<dbReference type="InterPro" id="IPR010342">
    <property type="entry name" value="DUF938"/>
</dbReference>
<dbReference type="AlphaFoldDB" id="A0A934HT26"/>
<dbReference type="PANTHER" id="PTHR20974:SF0">
    <property type="entry name" value="UPF0585 PROTEIN CG18661"/>
    <property type="match status" value="1"/>
</dbReference>
<accession>A0A934HT26</accession>
<dbReference type="Gene3D" id="3.40.50.150">
    <property type="entry name" value="Vaccinia Virus protein VP39"/>
    <property type="match status" value="1"/>
</dbReference>
<dbReference type="EMBL" id="JAEIJD010000004">
    <property type="protein sequence ID" value="MBI6629708.1"/>
    <property type="molecule type" value="Genomic_DNA"/>
</dbReference>
<dbReference type="RefSeq" id="WP_198685760.1">
    <property type="nucleotide sequence ID" value="NZ_JAEIJD010000004.1"/>
</dbReference>
<comment type="caution">
    <text evidence="1">The sequence shown here is derived from an EMBL/GenBank/DDBJ whole genome shotgun (WGS) entry which is preliminary data.</text>
</comment>
<dbReference type="InterPro" id="IPR029063">
    <property type="entry name" value="SAM-dependent_MTases_sf"/>
</dbReference>
<dbReference type="Pfam" id="PF06080">
    <property type="entry name" value="DUF938"/>
    <property type="match status" value="1"/>
</dbReference>
<organism evidence="1 2">
    <name type="scientific">Pontibaca salina</name>
    <dbReference type="NCBI Taxonomy" id="2795731"/>
    <lineage>
        <taxon>Bacteria</taxon>
        <taxon>Pseudomonadati</taxon>
        <taxon>Pseudomonadota</taxon>
        <taxon>Alphaproteobacteria</taxon>
        <taxon>Rhodobacterales</taxon>
        <taxon>Roseobacteraceae</taxon>
        <taxon>Pontibaca</taxon>
    </lineage>
</organism>
<dbReference type="Proteomes" id="UP000613255">
    <property type="component" value="Unassembled WGS sequence"/>
</dbReference>
<dbReference type="SUPFAM" id="SSF53335">
    <property type="entry name" value="S-adenosyl-L-methionine-dependent methyltransferases"/>
    <property type="match status" value="1"/>
</dbReference>
<keyword evidence="2" id="KW-1185">Reference proteome</keyword>
<protein>
    <submittedName>
        <fullName evidence="1">DUF938 domain-containing protein</fullName>
    </submittedName>
</protein>
<dbReference type="PANTHER" id="PTHR20974">
    <property type="entry name" value="UPF0585 PROTEIN CG18661"/>
    <property type="match status" value="1"/>
</dbReference>
<proteinExistence type="predicted"/>
<sequence length="219" mass="23248">MPFRRIPLCASFAESGQGALLYAPSASRNVGPLCDLLKDVAPQEGTALELASGTGQHVVAFARALPLLHWQPSDIDPDRRASIDAHAAKAGLSNVSPALDLDATIQGWSAKHQGQSLIVVINLLHLISAQEAATLIDEASNALATGGRLVIYGPFMRAGELTSPGDREFHTALTAQDPEIGYKDDFDTLDMVQATGLETTDVIEMPANNLALIFQKPTP</sequence>